<dbReference type="InterPro" id="IPR036890">
    <property type="entry name" value="HATPase_C_sf"/>
</dbReference>
<keyword evidence="7" id="KW-1133">Transmembrane helix</keyword>
<organism evidence="9 10">
    <name type="scientific">Candidatus Bacteroides intestinavium</name>
    <dbReference type="NCBI Taxonomy" id="2838469"/>
    <lineage>
        <taxon>Bacteria</taxon>
        <taxon>Pseudomonadati</taxon>
        <taxon>Bacteroidota</taxon>
        <taxon>Bacteroidia</taxon>
        <taxon>Bacteroidales</taxon>
        <taxon>Bacteroidaceae</taxon>
        <taxon>Bacteroides</taxon>
    </lineage>
</organism>
<keyword evidence="3" id="KW-0597">Phosphoprotein</keyword>
<evidence type="ECO:0000256" key="1">
    <source>
        <dbReference type="ARBA" id="ARBA00000085"/>
    </source>
</evidence>
<dbReference type="SUPFAM" id="SSF47384">
    <property type="entry name" value="Homodimeric domain of signal transducing histidine kinase"/>
    <property type="match status" value="1"/>
</dbReference>
<keyword evidence="5 9" id="KW-0418">Kinase</keyword>
<dbReference type="Gene3D" id="1.10.287.130">
    <property type="match status" value="1"/>
</dbReference>
<dbReference type="InterPro" id="IPR005467">
    <property type="entry name" value="His_kinase_dom"/>
</dbReference>
<dbReference type="Pfam" id="PF02518">
    <property type="entry name" value="HATPase_c"/>
    <property type="match status" value="1"/>
</dbReference>
<evidence type="ECO:0000256" key="3">
    <source>
        <dbReference type="ARBA" id="ARBA00022553"/>
    </source>
</evidence>
<evidence type="ECO:0000256" key="7">
    <source>
        <dbReference type="SAM" id="Phobius"/>
    </source>
</evidence>
<dbReference type="PRINTS" id="PR00344">
    <property type="entry name" value="BCTRLSENSOR"/>
</dbReference>
<protein>
    <recommendedName>
        <fullName evidence="2">histidine kinase</fullName>
        <ecNumber evidence="2">2.7.13.3</ecNumber>
    </recommendedName>
</protein>
<feature type="transmembrane region" description="Helical" evidence="7">
    <location>
        <begin position="138"/>
        <end position="156"/>
    </location>
</feature>
<dbReference type="SMART" id="SM00387">
    <property type="entry name" value="HATPase_c"/>
    <property type="match status" value="1"/>
</dbReference>
<dbReference type="InterPro" id="IPR003594">
    <property type="entry name" value="HATPase_dom"/>
</dbReference>
<keyword evidence="6" id="KW-0902">Two-component regulatory system</keyword>
<reference evidence="9" key="2">
    <citation type="submission" date="2021-04" db="EMBL/GenBank/DDBJ databases">
        <authorList>
            <person name="Gilroy R."/>
        </authorList>
    </citation>
    <scope>NUCLEOTIDE SEQUENCE</scope>
    <source>
        <strain evidence="9">ChiHecec1B25-7008</strain>
    </source>
</reference>
<dbReference type="Gene3D" id="3.30.565.10">
    <property type="entry name" value="Histidine kinase-like ATPase, C-terminal domain"/>
    <property type="match status" value="1"/>
</dbReference>
<name>A0A9D2KR35_9BACE</name>
<dbReference type="EMBL" id="DWZE01000016">
    <property type="protein sequence ID" value="HJA82606.1"/>
    <property type="molecule type" value="Genomic_DNA"/>
</dbReference>
<dbReference type="InterPro" id="IPR004358">
    <property type="entry name" value="Sig_transdc_His_kin-like_C"/>
</dbReference>
<dbReference type="AlphaFoldDB" id="A0A9D2KR35"/>
<evidence type="ECO:0000256" key="6">
    <source>
        <dbReference type="ARBA" id="ARBA00023012"/>
    </source>
</evidence>
<dbReference type="PROSITE" id="PS50109">
    <property type="entry name" value="HIS_KIN"/>
    <property type="match status" value="1"/>
</dbReference>
<proteinExistence type="predicted"/>
<evidence type="ECO:0000256" key="4">
    <source>
        <dbReference type="ARBA" id="ARBA00022679"/>
    </source>
</evidence>
<dbReference type="EC" id="2.7.13.3" evidence="2"/>
<reference evidence="9" key="1">
    <citation type="journal article" date="2021" name="PeerJ">
        <title>Extensive microbial diversity within the chicken gut microbiome revealed by metagenomics and culture.</title>
        <authorList>
            <person name="Gilroy R."/>
            <person name="Ravi A."/>
            <person name="Getino M."/>
            <person name="Pursley I."/>
            <person name="Horton D.L."/>
            <person name="Alikhan N.F."/>
            <person name="Baker D."/>
            <person name="Gharbi K."/>
            <person name="Hall N."/>
            <person name="Watson M."/>
            <person name="Adriaenssens E.M."/>
            <person name="Foster-Nyarko E."/>
            <person name="Jarju S."/>
            <person name="Secka A."/>
            <person name="Antonio M."/>
            <person name="Oren A."/>
            <person name="Chaudhuri R.R."/>
            <person name="La Ragione R."/>
            <person name="Hildebrand F."/>
            <person name="Pallen M.J."/>
        </authorList>
    </citation>
    <scope>NUCLEOTIDE SEQUENCE</scope>
    <source>
        <strain evidence="9">ChiHecec1B25-7008</strain>
    </source>
</reference>
<dbReference type="CDD" id="cd00082">
    <property type="entry name" value="HisKA"/>
    <property type="match status" value="1"/>
</dbReference>
<evidence type="ECO:0000256" key="2">
    <source>
        <dbReference type="ARBA" id="ARBA00012438"/>
    </source>
</evidence>
<dbReference type="SUPFAM" id="SSF55874">
    <property type="entry name" value="ATPase domain of HSP90 chaperone/DNA topoisomerase II/histidine kinase"/>
    <property type="match status" value="1"/>
</dbReference>
<feature type="domain" description="Histidine kinase" evidence="8">
    <location>
        <begin position="178"/>
        <end position="397"/>
    </location>
</feature>
<comment type="catalytic activity">
    <reaction evidence="1">
        <text>ATP + protein L-histidine = ADP + protein N-phospho-L-histidine.</text>
        <dbReference type="EC" id="2.7.13.3"/>
    </reaction>
</comment>
<evidence type="ECO:0000313" key="10">
    <source>
        <dbReference type="Proteomes" id="UP000823860"/>
    </source>
</evidence>
<keyword evidence="7" id="KW-0472">Membrane</keyword>
<evidence type="ECO:0000259" key="8">
    <source>
        <dbReference type="PROSITE" id="PS50109"/>
    </source>
</evidence>
<dbReference type="Proteomes" id="UP000823860">
    <property type="component" value="Unassembled WGS sequence"/>
</dbReference>
<evidence type="ECO:0000256" key="5">
    <source>
        <dbReference type="ARBA" id="ARBA00022777"/>
    </source>
</evidence>
<dbReference type="InterPro" id="IPR036097">
    <property type="entry name" value="HisK_dim/P_sf"/>
</dbReference>
<accession>A0A9D2KR35</accession>
<keyword evidence="4" id="KW-0808">Transferase</keyword>
<keyword evidence="7" id="KW-0812">Transmembrane</keyword>
<dbReference type="InterPro" id="IPR050736">
    <property type="entry name" value="Sensor_HK_Regulatory"/>
</dbReference>
<dbReference type="CDD" id="cd00075">
    <property type="entry name" value="HATPase"/>
    <property type="match status" value="1"/>
</dbReference>
<dbReference type="InterPro" id="IPR003661">
    <property type="entry name" value="HisK_dim/P_dom"/>
</dbReference>
<comment type="caution">
    <text evidence="9">The sequence shown here is derived from an EMBL/GenBank/DDBJ whole genome shotgun (WGS) entry which is preliminary data.</text>
</comment>
<gene>
    <name evidence="9" type="ORF">H9785_01325</name>
</gene>
<sequence>MKKSAYMLLTIVAALAALFFLGYWMGYGITLNRANVERRIHEAWCRTDDRRAHDPSCRLDSVFVRELIDKNFRRLKFHLDTVALADSTVRLRADLRYHADYARELEEGRTFVIPLGDGGRGVRAHIVNLRAESVGGQLYYSIGSLVFICLVLWGVLKQRDIIRGQDKLARMREDFSYAMIHDMKTPLSTIIMGLKVLRSGRLDALEEKKQRNFDILEGEAAHLLALTNKVLTLSKLEHEQLLLYPEFIALRPMVDDLVQTFTAKAQKPVTFRTDLREEAVFADGEFLKEALANLLDNALKYSKDSVEVRIASWAEEGYTRISVRDNGIGIPLAAQATIFDKFERVLPAGGGKGQKIAGFGLGLSYVMNVVREHGGYVTVESVEGKFSEFTLSLPLPDEGPEADGREG</sequence>
<dbReference type="SMART" id="SM00388">
    <property type="entry name" value="HisKA"/>
    <property type="match status" value="1"/>
</dbReference>
<dbReference type="GO" id="GO:0000155">
    <property type="term" value="F:phosphorelay sensor kinase activity"/>
    <property type="evidence" value="ECO:0007669"/>
    <property type="project" value="InterPro"/>
</dbReference>
<dbReference type="PANTHER" id="PTHR43711">
    <property type="entry name" value="TWO-COMPONENT HISTIDINE KINASE"/>
    <property type="match status" value="1"/>
</dbReference>
<evidence type="ECO:0000313" key="9">
    <source>
        <dbReference type="EMBL" id="HJA82606.1"/>
    </source>
</evidence>
<dbReference type="Pfam" id="PF00512">
    <property type="entry name" value="HisKA"/>
    <property type="match status" value="1"/>
</dbReference>
<dbReference type="PANTHER" id="PTHR43711:SF1">
    <property type="entry name" value="HISTIDINE KINASE 1"/>
    <property type="match status" value="1"/>
</dbReference>